<dbReference type="PANTHER" id="PTHR43790">
    <property type="entry name" value="CARBOHYDRATE TRANSPORT ATP-BINDING PROTEIN MG119-RELATED"/>
    <property type="match status" value="1"/>
</dbReference>
<dbReference type="OrthoDB" id="39350at2"/>
<dbReference type="Gene3D" id="3.40.50.300">
    <property type="entry name" value="P-loop containing nucleotide triphosphate hydrolases"/>
    <property type="match status" value="2"/>
</dbReference>
<feature type="domain" description="ABC transporter" evidence="9">
    <location>
        <begin position="5"/>
        <end position="242"/>
    </location>
</feature>
<dbReference type="KEGG" id="nak:EH165_01635"/>
<sequence>MATTISITGLTKTFTGARALRGVDLAVDSGEVLALLGENGAGKSTLLKILSGDYTPDGGTILLDGEPTNFKSAIDGRRSGIRVIAQEPEIIKDVSVAENIFVGSLPHRGRIFSASTLRARAISALEKFGFADVLNADALGSTLSPAQRQIVEIMRALVDSPRVIAFDEPTSSLTENEVNALFRLIRRLRTDGVAIIYVSHRMHEIFEIADRVAILRDGELAGVRMLKETSESELVRLMVGRELSSLFERRRVTGGAVVLAVDDLTNDLVHNASLTVRAGEVVALAGLIGAGRSELARTIIGDLPHASGSVSVAGKQLSLRSPRDAIQAGIGLVPEERKAQALLLQRSVRDNISLSILDRITSFRIVKRAQERLIVQGLADRMRVRTPDIETEVGNLSGGNQQKVVLGRWLARKPKVLILDEPTRGVDVGAKAEIYAVIDQLANDGMAILVISSELPEVLGLADRILVMQGGRIVGELDHTQASEEAVLSLALPHSETATL</sequence>
<reference evidence="10 11" key="1">
    <citation type="submission" date="2018-11" db="EMBL/GenBank/DDBJ databases">
        <authorList>
            <person name="Da X."/>
        </authorList>
    </citation>
    <scope>NUCLEOTIDE SEQUENCE [LARGE SCALE GENOMIC DNA]</scope>
    <source>
        <strain evidence="10 11">S14-144</strain>
    </source>
</reference>
<keyword evidence="8" id="KW-0472">Membrane</keyword>
<dbReference type="PROSITE" id="PS00211">
    <property type="entry name" value="ABC_TRANSPORTER_1"/>
    <property type="match status" value="1"/>
</dbReference>
<dbReference type="PROSITE" id="PS50893">
    <property type="entry name" value="ABC_TRANSPORTER_2"/>
    <property type="match status" value="2"/>
</dbReference>
<organism evidence="10 11">
    <name type="scientific">Nakamurella antarctica</name>
    <dbReference type="NCBI Taxonomy" id="1902245"/>
    <lineage>
        <taxon>Bacteria</taxon>
        <taxon>Bacillati</taxon>
        <taxon>Actinomycetota</taxon>
        <taxon>Actinomycetes</taxon>
        <taxon>Nakamurellales</taxon>
        <taxon>Nakamurellaceae</taxon>
        <taxon>Nakamurella</taxon>
    </lineage>
</organism>
<gene>
    <name evidence="10" type="ORF">EH165_01635</name>
</gene>
<evidence type="ECO:0000256" key="7">
    <source>
        <dbReference type="ARBA" id="ARBA00022967"/>
    </source>
</evidence>
<evidence type="ECO:0000256" key="1">
    <source>
        <dbReference type="ARBA" id="ARBA00022448"/>
    </source>
</evidence>
<dbReference type="GO" id="GO:0005524">
    <property type="term" value="F:ATP binding"/>
    <property type="evidence" value="ECO:0007669"/>
    <property type="project" value="UniProtKB-KW"/>
</dbReference>
<dbReference type="InterPro" id="IPR017871">
    <property type="entry name" value="ABC_transporter-like_CS"/>
</dbReference>
<reference evidence="10 11" key="2">
    <citation type="submission" date="2018-12" db="EMBL/GenBank/DDBJ databases">
        <title>Nakamurella antarcticus sp. nov., isolated from Antarctica South Shetland Islands soil.</title>
        <authorList>
            <person name="Peng F."/>
        </authorList>
    </citation>
    <scope>NUCLEOTIDE SEQUENCE [LARGE SCALE GENOMIC DNA]</scope>
    <source>
        <strain evidence="10 11">S14-144</strain>
    </source>
</reference>
<dbReference type="AlphaFoldDB" id="A0A3G8ZTE0"/>
<dbReference type="PANTHER" id="PTHR43790:SF3">
    <property type="entry name" value="D-ALLOSE IMPORT ATP-BINDING PROTEIN ALSA-RELATED"/>
    <property type="match status" value="1"/>
</dbReference>
<dbReference type="CDD" id="cd03215">
    <property type="entry name" value="ABC_Carb_Monos_II"/>
    <property type="match status" value="1"/>
</dbReference>
<dbReference type="InterPro" id="IPR027417">
    <property type="entry name" value="P-loop_NTPase"/>
</dbReference>
<keyword evidence="6 10" id="KW-0067">ATP-binding</keyword>
<proteinExistence type="predicted"/>
<dbReference type="CDD" id="cd03216">
    <property type="entry name" value="ABC_Carb_Monos_I"/>
    <property type="match status" value="1"/>
</dbReference>
<keyword evidence="5" id="KW-0547">Nucleotide-binding</keyword>
<evidence type="ECO:0000256" key="3">
    <source>
        <dbReference type="ARBA" id="ARBA00022597"/>
    </source>
</evidence>
<evidence type="ECO:0000256" key="2">
    <source>
        <dbReference type="ARBA" id="ARBA00022475"/>
    </source>
</evidence>
<evidence type="ECO:0000313" key="10">
    <source>
        <dbReference type="EMBL" id="AZI57061.1"/>
    </source>
</evidence>
<protein>
    <submittedName>
        <fullName evidence="10">Sugar ABC transporter ATP-binding protein</fullName>
    </submittedName>
</protein>
<dbReference type="EMBL" id="CP034170">
    <property type="protein sequence ID" value="AZI57061.1"/>
    <property type="molecule type" value="Genomic_DNA"/>
</dbReference>
<dbReference type="InterPro" id="IPR003439">
    <property type="entry name" value="ABC_transporter-like_ATP-bd"/>
</dbReference>
<dbReference type="Pfam" id="PF00005">
    <property type="entry name" value="ABC_tran"/>
    <property type="match status" value="2"/>
</dbReference>
<name>A0A3G8ZTE0_9ACTN</name>
<evidence type="ECO:0000256" key="5">
    <source>
        <dbReference type="ARBA" id="ARBA00022741"/>
    </source>
</evidence>
<evidence type="ECO:0000313" key="11">
    <source>
        <dbReference type="Proteomes" id="UP000268084"/>
    </source>
</evidence>
<keyword evidence="2" id="KW-1003">Cell membrane</keyword>
<dbReference type="InterPro" id="IPR050107">
    <property type="entry name" value="ABC_carbohydrate_import_ATPase"/>
</dbReference>
<evidence type="ECO:0000256" key="6">
    <source>
        <dbReference type="ARBA" id="ARBA00022840"/>
    </source>
</evidence>
<accession>A0A3G8ZTE0</accession>
<dbReference type="RefSeq" id="WP_124797746.1">
    <property type="nucleotide sequence ID" value="NZ_CP034170.1"/>
</dbReference>
<feature type="domain" description="ABC transporter" evidence="9">
    <location>
        <begin position="252"/>
        <end position="495"/>
    </location>
</feature>
<keyword evidence="3" id="KW-0762">Sugar transport</keyword>
<dbReference type="Proteomes" id="UP000268084">
    <property type="component" value="Chromosome"/>
</dbReference>
<evidence type="ECO:0000259" key="9">
    <source>
        <dbReference type="PROSITE" id="PS50893"/>
    </source>
</evidence>
<evidence type="ECO:0000256" key="8">
    <source>
        <dbReference type="ARBA" id="ARBA00023136"/>
    </source>
</evidence>
<keyword evidence="11" id="KW-1185">Reference proteome</keyword>
<keyword evidence="7" id="KW-1278">Translocase</keyword>
<dbReference type="SMART" id="SM00382">
    <property type="entry name" value="AAA"/>
    <property type="match status" value="2"/>
</dbReference>
<dbReference type="SUPFAM" id="SSF52540">
    <property type="entry name" value="P-loop containing nucleoside triphosphate hydrolases"/>
    <property type="match status" value="2"/>
</dbReference>
<dbReference type="InterPro" id="IPR003593">
    <property type="entry name" value="AAA+_ATPase"/>
</dbReference>
<keyword evidence="4" id="KW-0677">Repeat</keyword>
<keyword evidence="1" id="KW-0813">Transport</keyword>
<evidence type="ECO:0000256" key="4">
    <source>
        <dbReference type="ARBA" id="ARBA00022737"/>
    </source>
</evidence>
<dbReference type="GO" id="GO:0016887">
    <property type="term" value="F:ATP hydrolysis activity"/>
    <property type="evidence" value="ECO:0007669"/>
    <property type="project" value="InterPro"/>
</dbReference>